<protein>
    <submittedName>
        <fullName evidence="1">Hypoxia-inducible factor 1-alpha inhibitor</fullName>
    </submittedName>
</protein>
<gene>
    <name evidence="1" type="ORF">GBAR_LOCUS15122</name>
</gene>
<sequence>METTVDTESGLKRFSFQVKPVQRLHWEDTAADHLVTHEEPVILTGTNVVTPALRWTLPYLEENMGSTKHTVYLSKSRTFMYYDEKKVLLCS</sequence>
<evidence type="ECO:0000313" key="2">
    <source>
        <dbReference type="Proteomes" id="UP001174909"/>
    </source>
</evidence>
<dbReference type="InterPro" id="IPR014710">
    <property type="entry name" value="RmlC-like_jellyroll"/>
</dbReference>
<name>A0AA35SA75_GEOBA</name>
<accession>A0AA35SA75</accession>
<organism evidence="1 2">
    <name type="scientific">Geodia barretti</name>
    <name type="common">Barrett's horny sponge</name>
    <dbReference type="NCBI Taxonomy" id="519541"/>
    <lineage>
        <taxon>Eukaryota</taxon>
        <taxon>Metazoa</taxon>
        <taxon>Porifera</taxon>
        <taxon>Demospongiae</taxon>
        <taxon>Heteroscleromorpha</taxon>
        <taxon>Tetractinellida</taxon>
        <taxon>Astrophorina</taxon>
        <taxon>Geodiidae</taxon>
        <taxon>Geodia</taxon>
    </lineage>
</organism>
<dbReference type="Proteomes" id="UP001174909">
    <property type="component" value="Unassembled WGS sequence"/>
</dbReference>
<keyword evidence="2" id="KW-1185">Reference proteome</keyword>
<evidence type="ECO:0000313" key="1">
    <source>
        <dbReference type="EMBL" id="CAI8026310.1"/>
    </source>
</evidence>
<proteinExistence type="predicted"/>
<dbReference type="EMBL" id="CASHTH010002207">
    <property type="protein sequence ID" value="CAI8026310.1"/>
    <property type="molecule type" value="Genomic_DNA"/>
</dbReference>
<dbReference type="Gene3D" id="2.60.120.10">
    <property type="entry name" value="Jelly Rolls"/>
    <property type="match status" value="1"/>
</dbReference>
<dbReference type="AlphaFoldDB" id="A0AA35SA75"/>
<comment type="caution">
    <text evidence="1">The sequence shown here is derived from an EMBL/GenBank/DDBJ whole genome shotgun (WGS) entry which is preliminary data.</text>
</comment>
<reference evidence="1" key="1">
    <citation type="submission" date="2023-03" db="EMBL/GenBank/DDBJ databases">
        <authorList>
            <person name="Steffen K."/>
            <person name="Cardenas P."/>
        </authorList>
    </citation>
    <scope>NUCLEOTIDE SEQUENCE</scope>
</reference>
<dbReference type="SUPFAM" id="SSF51197">
    <property type="entry name" value="Clavaminate synthase-like"/>
    <property type="match status" value="1"/>
</dbReference>